<dbReference type="Proteomes" id="UP000235786">
    <property type="component" value="Unassembled WGS sequence"/>
</dbReference>
<accession>A0A2J6SBI6</accession>
<evidence type="ECO:0000256" key="1">
    <source>
        <dbReference type="SAM" id="MobiDB-lite"/>
    </source>
</evidence>
<dbReference type="PANTHER" id="PTHR33112:SF16">
    <property type="entry name" value="HETEROKARYON INCOMPATIBILITY DOMAIN-CONTAINING PROTEIN"/>
    <property type="match status" value="1"/>
</dbReference>
<evidence type="ECO:0000313" key="4">
    <source>
        <dbReference type="Proteomes" id="UP000235786"/>
    </source>
</evidence>
<feature type="region of interest" description="Disordered" evidence="1">
    <location>
        <begin position="602"/>
        <end position="624"/>
    </location>
</feature>
<dbReference type="Pfam" id="PF06985">
    <property type="entry name" value="HET"/>
    <property type="match status" value="1"/>
</dbReference>
<dbReference type="PANTHER" id="PTHR33112">
    <property type="entry name" value="DOMAIN PROTEIN, PUTATIVE-RELATED"/>
    <property type="match status" value="1"/>
</dbReference>
<feature type="compositionally biased region" description="Acidic residues" evidence="1">
    <location>
        <begin position="602"/>
        <end position="623"/>
    </location>
</feature>
<evidence type="ECO:0000313" key="3">
    <source>
        <dbReference type="EMBL" id="PMD48126.1"/>
    </source>
</evidence>
<evidence type="ECO:0000259" key="2">
    <source>
        <dbReference type="Pfam" id="PF06985"/>
    </source>
</evidence>
<sequence length="701" mass="79369">MLCTVCQQIDFDAANCSPEIGGAVHQPSFRDLTLSASNGCTLCHLIESKIFETANSKPSTFEGPIFCNVWNWYEGPAEDYKGSSTIAFYAKKSMSGTVLGIAADEDSVPAITKVISGRKAQLTANSEPCFNLATQWINNCLSKHSSSCPFDATASLPTRVIDVGLDMDTPQVRVFETKGLQGTWVALSHCWGRLARLVTETSNLHERTQGIALPDLPKTFLDAINVTRKLGHRYLWIDSLCILQDSHQDWVDESSRMQDYYSKAVLTIASDLATGDHEGFLDNTRPERTSISIPFNSKVALTSRSNVYISKDVKIPGTDPDVTPLSIRGWTLQEDVLSPRSLHYTTKELIFECQQSRFVETDLTPQGFNDADQMRSIKRFFLRPNSGFNDPLLLKYPGYEAYYQPLSRWYRLFDNYCTRLLTFESDRLAAIAGLAKEIQRQTNFSYKSGLWAEDIHTGLLWAVNGRGERAEKYRAPSWSWASLDIRFYWGININPNFELYMFMGNWDKDPNPESCRRADVLGCEVETVNGDPFGPVVGGRLRLKGYMLPLVEWRGGTEIYINVFWSSIRSHQLDGSVRGIKRVKAADQLVCDFDLTPEEEEIFESGDDVDSEEDLNEQEDSDEVEWRSDKYPPNVVLFQIQRYVRPGSELVEERAIFFSLLLEPTSQDSNSLDYRRVGIAEVPDINGLGRDGWRKREIVII</sequence>
<organism evidence="3 4">
    <name type="scientific">Hyaloscypha variabilis (strain UAMH 11265 / GT02V1 / F)</name>
    <name type="common">Meliniomyces variabilis</name>
    <dbReference type="NCBI Taxonomy" id="1149755"/>
    <lineage>
        <taxon>Eukaryota</taxon>
        <taxon>Fungi</taxon>
        <taxon>Dikarya</taxon>
        <taxon>Ascomycota</taxon>
        <taxon>Pezizomycotina</taxon>
        <taxon>Leotiomycetes</taxon>
        <taxon>Helotiales</taxon>
        <taxon>Hyaloscyphaceae</taxon>
        <taxon>Hyaloscypha</taxon>
        <taxon>Hyaloscypha variabilis</taxon>
    </lineage>
</organism>
<feature type="domain" description="Heterokaryon incompatibility" evidence="2">
    <location>
        <begin position="184"/>
        <end position="334"/>
    </location>
</feature>
<reference evidence="3 4" key="1">
    <citation type="submission" date="2016-04" db="EMBL/GenBank/DDBJ databases">
        <title>A degradative enzymes factory behind the ericoid mycorrhizal symbiosis.</title>
        <authorList>
            <consortium name="DOE Joint Genome Institute"/>
            <person name="Martino E."/>
            <person name="Morin E."/>
            <person name="Grelet G."/>
            <person name="Kuo A."/>
            <person name="Kohler A."/>
            <person name="Daghino S."/>
            <person name="Barry K."/>
            <person name="Choi C."/>
            <person name="Cichocki N."/>
            <person name="Clum A."/>
            <person name="Copeland A."/>
            <person name="Hainaut M."/>
            <person name="Haridas S."/>
            <person name="Labutti K."/>
            <person name="Lindquist E."/>
            <person name="Lipzen A."/>
            <person name="Khouja H.-R."/>
            <person name="Murat C."/>
            <person name="Ohm R."/>
            <person name="Olson A."/>
            <person name="Spatafora J."/>
            <person name="Veneault-Fourrey C."/>
            <person name="Henrissat B."/>
            <person name="Grigoriev I."/>
            <person name="Martin F."/>
            <person name="Perotto S."/>
        </authorList>
    </citation>
    <scope>NUCLEOTIDE SEQUENCE [LARGE SCALE GENOMIC DNA]</scope>
    <source>
        <strain evidence="3 4">F</strain>
    </source>
</reference>
<keyword evidence="4" id="KW-1185">Reference proteome</keyword>
<protein>
    <submittedName>
        <fullName evidence="3">HET-domain-containing protein</fullName>
    </submittedName>
</protein>
<proteinExistence type="predicted"/>
<dbReference type="STRING" id="1149755.A0A2J6SBI6"/>
<dbReference type="EMBL" id="KZ613937">
    <property type="protein sequence ID" value="PMD48126.1"/>
    <property type="molecule type" value="Genomic_DNA"/>
</dbReference>
<dbReference type="AlphaFoldDB" id="A0A2J6SBI6"/>
<gene>
    <name evidence="3" type="ORF">L207DRAFT_476319</name>
</gene>
<dbReference type="InterPro" id="IPR010730">
    <property type="entry name" value="HET"/>
</dbReference>
<name>A0A2J6SBI6_HYAVF</name>
<dbReference type="OrthoDB" id="5362512at2759"/>